<evidence type="ECO:0000313" key="2">
    <source>
        <dbReference type="Proteomes" id="UP000518752"/>
    </source>
</evidence>
<keyword evidence="2" id="KW-1185">Reference proteome</keyword>
<evidence type="ECO:0000313" key="1">
    <source>
        <dbReference type="EMBL" id="KAF5365044.1"/>
    </source>
</evidence>
<gene>
    <name evidence="1" type="ORF">D9757_013084</name>
</gene>
<sequence>MPSLFKRSSICDVFLGWIHGMGGFAWCRTWMVVKLGGRGTFPFFHCRQHRRRGTPCHILPGSTKSTGVIFFFTVKTPLTYAERYTALTLIGLVHTGDI</sequence>
<comment type="caution">
    <text evidence="1">The sequence shown here is derived from an EMBL/GenBank/DDBJ whole genome shotgun (WGS) entry which is preliminary data.</text>
</comment>
<dbReference type="Proteomes" id="UP000518752">
    <property type="component" value="Unassembled WGS sequence"/>
</dbReference>
<dbReference type="AlphaFoldDB" id="A0A8H5GH96"/>
<accession>A0A8H5GH96</accession>
<name>A0A8H5GH96_9AGAR</name>
<reference evidence="1 2" key="1">
    <citation type="journal article" date="2020" name="ISME J.">
        <title>Uncovering the hidden diversity of litter-decomposition mechanisms in mushroom-forming fungi.</title>
        <authorList>
            <person name="Floudas D."/>
            <person name="Bentzer J."/>
            <person name="Ahren D."/>
            <person name="Johansson T."/>
            <person name="Persson P."/>
            <person name="Tunlid A."/>
        </authorList>
    </citation>
    <scope>NUCLEOTIDE SEQUENCE [LARGE SCALE GENOMIC DNA]</scope>
    <source>
        <strain evidence="1 2">CBS 406.79</strain>
    </source>
</reference>
<proteinExistence type="predicted"/>
<protein>
    <submittedName>
        <fullName evidence="1">Uncharacterized protein</fullName>
    </submittedName>
</protein>
<dbReference type="EMBL" id="JAACJN010000176">
    <property type="protein sequence ID" value="KAF5365044.1"/>
    <property type="molecule type" value="Genomic_DNA"/>
</dbReference>
<organism evidence="1 2">
    <name type="scientific">Collybiopsis confluens</name>
    <dbReference type="NCBI Taxonomy" id="2823264"/>
    <lineage>
        <taxon>Eukaryota</taxon>
        <taxon>Fungi</taxon>
        <taxon>Dikarya</taxon>
        <taxon>Basidiomycota</taxon>
        <taxon>Agaricomycotina</taxon>
        <taxon>Agaricomycetes</taxon>
        <taxon>Agaricomycetidae</taxon>
        <taxon>Agaricales</taxon>
        <taxon>Marasmiineae</taxon>
        <taxon>Omphalotaceae</taxon>
        <taxon>Collybiopsis</taxon>
    </lineage>
</organism>